<comment type="caution">
    <text evidence="13">The sequence shown here is derived from an EMBL/GenBank/DDBJ whole genome shotgun (WGS) entry which is preliminary data.</text>
</comment>
<feature type="transmembrane region" description="Helical" evidence="10">
    <location>
        <begin position="20"/>
        <end position="41"/>
    </location>
</feature>
<accession>A0AAV6RYI4</accession>
<dbReference type="GO" id="GO:0005243">
    <property type="term" value="F:gap junction channel activity"/>
    <property type="evidence" value="ECO:0007669"/>
    <property type="project" value="TreeGrafter"/>
</dbReference>
<sequence>MAGWELLGRLLDKVQSHSTVIGKVWLTVLFVFRILVLTTGADKVWGDEQAEFVCNTQQPGCENVCYDLAFPISHVRFWFLQIIAIATPKLLYLGHVLHVLHMEKKVKERMKKQAELDDQAGLYLGKAYKLPKYTKSSGKISIRGRLLRSYVLHLLAKIILEVAFLVGQYFLFGFTLETRYICTRFPCPHEVDCFLSRPTEKSVIIWFMLVATVISLALCLLELLYLCVRAVKECMARRQDYTVTPVTPPFSERKVFKSRNEMMQNCVNLELERQIVGVNGAKGGVSKVAKTGPSESDVGEVHI</sequence>
<keyword evidence="7" id="KW-0965">Cell junction</keyword>
<dbReference type="InterPro" id="IPR013092">
    <property type="entry name" value="Connexin_N"/>
</dbReference>
<dbReference type="PANTHER" id="PTHR11984">
    <property type="entry name" value="CONNEXIN"/>
    <property type="match status" value="1"/>
</dbReference>
<comment type="subcellular location">
    <subcellularLocation>
        <location evidence="1">Cell junction</location>
        <location evidence="1">Gap junction</location>
    </subcellularLocation>
    <subcellularLocation>
        <location evidence="2">Cell membrane</location>
        <topology evidence="2">Multi-pass membrane protein</topology>
    </subcellularLocation>
</comment>
<dbReference type="PROSITE" id="PS00407">
    <property type="entry name" value="CONNEXINS_1"/>
    <property type="match status" value="1"/>
</dbReference>
<evidence type="ECO:0000256" key="2">
    <source>
        <dbReference type="ARBA" id="ARBA00004651"/>
    </source>
</evidence>
<reference evidence="13 14" key="1">
    <citation type="journal article" date="2021" name="Sci. Rep.">
        <title>Chromosome anchoring in Senegalese sole (Solea senegalensis) reveals sex-associated markers and genome rearrangements in flatfish.</title>
        <authorList>
            <person name="Guerrero-Cozar I."/>
            <person name="Gomez-Garrido J."/>
            <person name="Berbel C."/>
            <person name="Martinez-Blanch J.F."/>
            <person name="Alioto T."/>
            <person name="Claros M.G."/>
            <person name="Gagnaire P.A."/>
            <person name="Manchado M."/>
        </authorList>
    </citation>
    <scope>NUCLEOTIDE SEQUENCE [LARGE SCALE GENOMIC DNA]</scope>
    <source>
        <strain evidence="13">Sse05_10M</strain>
    </source>
</reference>
<protein>
    <submittedName>
        <fullName evidence="13">Gap junction protein-like</fullName>
    </submittedName>
</protein>
<evidence type="ECO:0000256" key="3">
    <source>
        <dbReference type="ARBA" id="ARBA00011455"/>
    </source>
</evidence>
<dbReference type="SMART" id="SM01089">
    <property type="entry name" value="Connexin_CCC"/>
    <property type="match status" value="1"/>
</dbReference>
<evidence type="ECO:0000256" key="4">
    <source>
        <dbReference type="ARBA" id="ARBA00022475"/>
    </source>
</evidence>
<evidence type="ECO:0000313" key="13">
    <source>
        <dbReference type="EMBL" id="KAG7509192.1"/>
    </source>
</evidence>
<evidence type="ECO:0000256" key="1">
    <source>
        <dbReference type="ARBA" id="ARBA00004610"/>
    </source>
</evidence>
<feature type="transmembrane region" description="Helical" evidence="10">
    <location>
        <begin position="78"/>
        <end position="100"/>
    </location>
</feature>
<keyword evidence="4" id="KW-1003">Cell membrane</keyword>
<dbReference type="InterPro" id="IPR019570">
    <property type="entry name" value="Connexin_CCC"/>
</dbReference>
<name>A0AAV6RYI4_SOLSE</name>
<dbReference type="AlphaFoldDB" id="A0AAV6RYI4"/>
<keyword evidence="6" id="KW-0303">Gap junction</keyword>
<feature type="transmembrane region" description="Helical" evidence="10">
    <location>
        <begin position="204"/>
        <end position="228"/>
    </location>
</feature>
<evidence type="ECO:0000313" key="14">
    <source>
        <dbReference type="Proteomes" id="UP000693946"/>
    </source>
</evidence>
<evidence type="ECO:0000256" key="8">
    <source>
        <dbReference type="ARBA" id="ARBA00022989"/>
    </source>
</evidence>
<dbReference type="InterPro" id="IPR000500">
    <property type="entry name" value="Connexin"/>
</dbReference>
<keyword evidence="14" id="KW-1185">Reference proteome</keyword>
<dbReference type="InterPro" id="IPR017990">
    <property type="entry name" value="Connexin_CS"/>
</dbReference>
<evidence type="ECO:0000256" key="7">
    <source>
        <dbReference type="ARBA" id="ARBA00022949"/>
    </source>
</evidence>
<keyword evidence="5 10" id="KW-0812">Transmembrane</keyword>
<evidence type="ECO:0000259" key="12">
    <source>
        <dbReference type="SMART" id="SM01089"/>
    </source>
</evidence>
<proteinExistence type="predicted"/>
<keyword evidence="8 10" id="KW-1133">Transmembrane helix</keyword>
<evidence type="ECO:0000256" key="6">
    <source>
        <dbReference type="ARBA" id="ARBA00022868"/>
    </source>
</evidence>
<evidence type="ECO:0000256" key="10">
    <source>
        <dbReference type="SAM" id="Phobius"/>
    </source>
</evidence>
<dbReference type="GO" id="GO:0005922">
    <property type="term" value="C:connexin complex"/>
    <property type="evidence" value="ECO:0007669"/>
    <property type="project" value="InterPro"/>
</dbReference>
<gene>
    <name evidence="13" type="ORF">JOB18_036991</name>
</gene>
<keyword evidence="9 10" id="KW-0472">Membrane</keyword>
<evidence type="ECO:0000259" key="11">
    <source>
        <dbReference type="SMART" id="SM00037"/>
    </source>
</evidence>
<dbReference type="GO" id="GO:0007267">
    <property type="term" value="P:cell-cell signaling"/>
    <property type="evidence" value="ECO:0007669"/>
    <property type="project" value="TreeGrafter"/>
</dbReference>
<feature type="transmembrane region" description="Helical" evidence="10">
    <location>
        <begin position="150"/>
        <end position="171"/>
    </location>
</feature>
<organism evidence="13 14">
    <name type="scientific">Solea senegalensis</name>
    <name type="common">Senegalese sole</name>
    <dbReference type="NCBI Taxonomy" id="28829"/>
    <lineage>
        <taxon>Eukaryota</taxon>
        <taxon>Metazoa</taxon>
        <taxon>Chordata</taxon>
        <taxon>Craniata</taxon>
        <taxon>Vertebrata</taxon>
        <taxon>Euteleostomi</taxon>
        <taxon>Actinopterygii</taxon>
        <taxon>Neopterygii</taxon>
        <taxon>Teleostei</taxon>
        <taxon>Neoteleostei</taxon>
        <taxon>Acanthomorphata</taxon>
        <taxon>Carangaria</taxon>
        <taxon>Pleuronectiformes</taxon>
        <taxon>Pleuronectoidei</taxon>
        <taxon>Soleidae</taxon>
        <taxon>Solea</taxon>
    </lineage>
</organism>
<feature type="domain" description="Connexin N-terminal" evidence="11">
    <location>
        <begin position="43"/>
        <end position="76"/>
    </location>
</feature>
<comment type="subunit">
    <text evidence="3">A connexon is composed of a hexamer of connexins.</text>
</comment>
<dbReference type="FunFam" id="1.20.1440.80:FF:000001">
    <property type="entry name" value="Gap junction alpha-1"/>
    <property type="match status" value="1"/>
</dbReference>
<dbReference type="EMBL" id="JAGKHQ010000009">
    <property type="protein sequence ID" value="KAG7509192.1"/>
    <property type="molecule type" value="Genomic_DNA"/>
</dbReference>
<dbReference type="Pfam" id="PF00029">
    <property type="entry name" value="Connexin"/>
    <property type="match status" value="1"/>
</dbReference>
<dbReference type="PROSITE" id="PS00408">
    <property type="entry name" value="CONNEXINS_2"/>
    <property type="match status" value="1"/>
</dbReference>
<dbReference type="SMART" id="SM00037">
    <property type="entry name" value="CNX"/>
    <property type="match status" value="1"/>
</dbReference>
<dbReference type="Proteomes" id="UP000693946">
    <property type="component" value="Linkage Group LG17"/>
</dbReference>
<evidence type="ECO:0000256" key="9">
    <source>
        <dbReference type="ARBA" id="ARBA00023136"/>
    </source>
</evidence>
<evidence type="ECO:0000256" key="5">
    <source>
        <dbReference type="ARBA" id="ARBA00022692"/>
    </source>
</evidence>
<feature type="domain" description="Connexin cysteine-rich" evidence="12">
    <location>
        <begin position="160"/>
        <end position="226"/>
    </location>
</feature>
<dbReference type="PANTHER" id="PTHR11984:SF105">
    <property type="entry name" value="GAP JUNCTION PROTEIN"/>
    <property type="match status" value="1"/>
</dbReference>